<dbReference type="EMBL" id="RKQK01000001">
    <property type="protein sequence ID" value="RPE70940.1"/>
    <property type="molecule type" value="Genomic_DNA"/>
</dbReference>
<proteinExistence type="predicted"/>
<dbReference type="SUPFAM" id="SSF51905">
    <property type="entry name" value="FAD/NAD(P)-binding domain"/>
    <property type="match status" value="1"/>
</dbReference>
<dbReference type="PANTHER" id="PTHR43539:SF91">
    <property type="entry name" value="FAD-DEPENDENT URATE HYDROXYLASE"/>
    <property type="match status" value="1"/>
</dbReference>
<dbReference type="PRINTS" id="PR00411">
    <property type="entry name" value="PNDRDTASEI"/>
</dbReference>
<dbReference type="GO" id="GO:0004497">
    <property type="term" value="F:monooxygenase activity"/>
    <property type="evidence" value="ECO:0007669"/>
    <property type="project" value="TreeGrafter"/>
</dbReference>
<dbReference type="Pfam" id="PF13738">
    <property type="entry name" value="Pyr_redox_3"/>
    <property type="match status" value="1"/>
</dbReference>
<dbReference type="PANTHER" id="PTHR43539">
    <property type="entry name" value="FLAVIN-BINDING MONOOXYGENASE-LIKE PROTEIN (AFU_ORTHOLOGUE AFUA_4G09220)"/>
    <property type="match status" value="1"/>
</dbReference>
<keyword evidence="1" id="KW-0560">Oxidoreductase</keyword>
<dbReference type="Gene3D" id="3.50.50.60">
    <property type="entry name" value="FAD/NAD(P)-binding domain"/>
    <property type="match status" value="1"/>
</dbReference>
<dbReference type="RefSeq" id="WP_123791202.1">
    <property type="nucleotide sequence ID" value="NZ_RKQK01000001.1"/>
</dbReference>
<evidence type="ECO:0000313" key="2">
    <source>
        <dbReference type="EMBL" id="RPE70940.1"/>
    </source>
</evidence>
<dbReference type="Proteomes" id="UP000269689">
    <property type="component" value="Unassembled WGS sequence"/>
</dbReference>
<dbReference type="PRINTS" id="PR00368">
    <property type="entry name" value="FADPNR"/>
</dbReference>
<comment type="caution">
    <text evidence="2">The sequence shown here is derived from an EMBL/GenBank/DDBJ whole genome shotgun (WGS) entry which is preliminary data.</text>
</comment>
<organism evidence="2 3">
    <name type="scientific">Pacificibacter maritimus</name>
    <dbReference type="NCBI Taxonomy" id="762213"/>
    <lineage>
        <taxon>Bacteria</taxon>
        <taxon>Pseudomonadati</taxon>
        <taxon>Pseudomonadota</taxon>
        <taxon>Alphaproteobacteria</taxon>
        <taxon>Rhodobacterales</taxon>
        <taxon>Roseobacteraceae</taxon>
        <taxon>Pacificibacter</taxon>
    </lineage>
</organism>
<dbReference type="InterPro" id="IPR050982">
    <property type="entry name" value="Auxin_biosynth/cation_transpt"/>
</dbReference>
<accession>A0A3N4VAV0</accession>
<reference evidence="2 3" key="1">
    <citation type="submission" date="2018-11" db="EMBL/GenBank/DDBJ databases">
        <title>Genomic Encyclopedia of Type Strains, Phase IV (KMG-IV): sequencing the most valuable type-strain genomes for metagenomic binning, comparative biology and taxonomic classification.</title>
        <authorList>
            <person name="Goeker M."/>
        </authorList>
    </citation>
    <scope>NUCLEOTIDE SEQUENCE [LARGE SCALE GENOMIC DNA]</scope>
    <source>
        <strain evidence="2 3">DSM 104731</strain>
    </source>
</reference>
<evidence type="ECO:0000256" key="1">
    <source>
        <dbReference type="ARBA" id="ARBA00023002"/>
    </source>
</evidence>
<dbReference type="OrthoDB" id="8671611at2"/>
<sequence>MTPQDTVQTLHALEARLAKDMSMLELPAKSWVPSRHHNGQLVRDVIIVGAGMCGLAAAAKLTLSGVQNIVLYDAAPKGLEGPWSTFARMQTLRSPKTLAGPALGLPALTFRAWFEAQWGTDAFDEMDKIPKGMWMDYLRWYRDVLRLPVTNETRVSDIQDGPDGLIAVKITDANGTQQTYCRHLVLATGRSGLGGGAVPDFLEGIDRRFWAHSADDIDFAALKDKRVVVIGAGASAMDNAATVLEAGAAQVDMLIRRKNMPRVNKMTGISSQGVVHGMRYLPDAWKYRFFDYVNAQQVPPPRSSTLRVSTHPNSRFFMGCPVEKVRVRDAALEVTTPHKTFVVDFMIAATGFRNDFTGREEFSAFSEHIKTWKDGIYSPEMGRGSAFMNDAPYLGEAFQFLEKEKESCPMLARIHCFNDAAMLSHGKLSGDIPAVSAGAERLTRGIIAALFAADVETHFEKLQAYDVSELQGDEWVDASEDIREATG</sequence>
<gene>
    <name evidence="2" type="ORF">EDD53_0050</name>
</gene>
<name>A0A3N4VAV0_9RHOB</name>
<dbReference type="GO" id="GO:0050660">
    <property type="term" value="F:flavin adenine dinucleotide binding"/>
    <property type="evidence" value="ECO:0007669"/>
    <property type="project" value="TreeGrafter"/>
</dbReference>
<protein>
    <submittedName>
        <fullName evidence="2">Cation diffusion facilitator CzcD-associated flavoprotein CzcO</fullName>
    </submittedName>
</protein>
<evidence type="ECO:0000313" key="3">
    <source>
        <dbReference type="Proteomes" id="UP000269689"/>
    </source>
</evidence>
<keyword evidence="3" id="KW-1185">Reference proteome</keyword>
<dbReference type="InterPro" id="IPR036188">
    <property type="entry name" value="FAD/NAD-bd_sf"/>
</dbReference>
<dbReference type="AlphaFoldDB" id="A0A3N4VAV0"/>